<dbReference type="EMBL" id="CP001798">
    <property type="protein sequence ID" value="ADE13611.1"/>
    <property type="molecule type" value="Genomic_DNA"/>
</dbReference>
<gene>
    <name evidence="2" type="ordered locus">Nhal_0421</name>
</gene>
<evidence type="ECO:0000313" key="3">
    <source>
        <dbReference type="Proteomes" id="UP000001844"/>
    </source>
</evidence>
<dbReference type="HOGENOM" id="CLU_107144_2_1_6"/>
<dbReference type="STRING" id="472759.Nhal_0421"/>
<dbReference type="GO" id="GO:0003700">
    <property type="term" value="F:DNA-binding transcription factor activity"/>
    <property type="evidence" value="ECO:0007669"/>
    <property type="project" value="TreeGrafter"/>
</dbReference>
<protein>
    <submittedName>
        <fullName evidence="2">Transcriptional regulator, Rrf2 family</fullName>
    </submittedName>
</protein>
<dbReference type="SUPFAM" id="SSF46785">
    <property type="entry name" value="Winged helix' DNA-binding domain"/>
    <property type="match status" value="1"/>
</dbReference>
<accession>D5BVI3</accession>
<organism evidence="2 3">
    <name type="scientific">Nitrosococcus halophilus (strain Nc4)</name>
    <dbReference type="NCBI Taxonomy" id="472759"/>
    <lineage>
        <taxon>Bacteria</taxon>
        <taxon>Pseudomonadati</taxon>
        <taxon>Pseudomonadota</taxon>
        <taxon>Gammaproteobacteria</taxon>
        <taxon>Chromatiales</taxon>
        <taxon>Chromatiaceae</taxon>
        <taxon>Nitrosococcus</taxon>
    </lineage>
</organism>
<dbReference type="OrthoDB" id="9795923at2"/>
<dbReference type="PANTHER" id="PTHR33221">
    <property type="entry name" value="WINGED HELIX-TURN-HELIX TRANSCRIPTIONAL REGULATOR, RRF2 FAMILY"/>
    <property type="match status" value="1"/>
</dbReference>
<dbReference type="InterPro" id="IPR036390">
    <property type="entry name" value="WH_DNA-bd_sf"/>
</dbReference>
<dbReference type="InterPro" id="IPR000944">
    <property type="entry name" value="Tscrpt_reg_Rrf2"/>
</dbReference>
<name>D5BVI3_NITHN</name>
<dbReference type="InterPro" id="IPR036388">
    <property type="entry name" value="WH-like_DNA-bd_sf"/>
</dbReference>
<dbReference type="PANTHER" id="PTHR33221:SF4">
    <property type="entry name" value="HTH-TYPE TRANSCRIPTIONAL REPRESSOR NSRR"/>
    <property type="match status" value="1"/>
</dbReference>
<keyword evidence="1" id="KW-0238">DNA-binding</keyword>
<dbReference type="GO" id="GO:0005829">
    <property type="term" value="C:cytosol"/>
    <property type="evidence" value="ECO:0007669"/>
    <property type="project" value="TreeGrafter"/>
</dbReference>
<sequence>MQLTQYTDYSLRVLIYLSLHDEQLATISEIASSYNISRNHLGKVVHNLANLGYIDTTRGKGGGMRLSQAPEKINLGRIVQQTEGRFDVAECFNTTHNTCSISSCCQLKDVFWEARCAFLAVLNRYTLADVIKNKNELRSSLRVEWFPPRAAGY</sequence>
<dbReference type="Proteomes" id="UP000001844">
    <property type="component" value="Chromosome"/>
</dbReference>
<dbReference type="RefSeq" id="WP_013031507.1">
    <property type="nucleotide sequence ID" value="NC_013960.1"/>
</dbReference>
<dbReference type="GO" id="GO:0003677">
    <property type="term" value="F:DNA binding"/>
    <property type="evidence" value="ECO:0007669"/>
    <property type="project" value="UniProtKB-KW"/>
</dbReference>
<reference evidence="3" key="1">
    <citation type="submission" date="2010-04" db="EMBL/GenBank/DDBJ databases">
        <title>Complete genome sequence of Nitrosococcus halophilus Nc4, a salt-adapted, aerobic obligate ammonia-oxidizing sulfur purple bacterium.</title>
        <authorList>
            <consortium name="US DOE Joint Genome Institute"/>
            <person name="Campbell M.A."/>
            <person name="Malfatti S.A."/>
            <person name="Chain P.S.G."/>
            <person name="Heidelberg J.F."/>
            <person name="Ward B.B."/>
            <person name="Klotz M.G."/>
        </authorList>
    </citation>
    <scope>NUCLEOTIDE SEQUENCE [LARGE SCALE GENOMIC DNA]</scope>
    <source>
        <strain evidence="3">Nc4</strain>
    </source>
</reference>
<dbReference type="AlphaFoldDB" id="D5BVI3"/>
<dbReference type="Gene3D" id="1.10.10.10">
    <property type="entry name" value="Winged helix-like DNA-binding domain superfamily/Winged helix DNA-binding domain"/>
    <property type="match status" value="1"/>
</dbReference>
<dbReference type="KEGG" id="nhl:Nhal_0421"/>
<dbReference type="eggNOG" id="COG1959">
    <property type="taxonomic scope" value="Bacteria"/>
</dbReference>
<proteinExistence type="predicted"/>
<keyword evidence="3" id="KW-1185">Reference proteome</keyword>
<dbReference type="NCBIfam" id="TIGR00738">
    <property type="entry name" value="rrf2_super"/>
    <property type="match status" value="1"/>
</dbReference>
<evidence type="ECO:0000313" key="2">
    <source>
        <dbReference type="EMBL" id="ADE13611.1"/>
    </source>
</evidence>
<evidence type="ECO:0000256" key="1">
    <source>
        <dbReference type="ARBA" id="ARBA00023125"/>
    </source>
</evidence>
<dbReference type="PROSITE" id="PS51197">
    <property type="entry name" value="HTH_RRF2_2"/>
    <property type="match status" value="1"/>
</dbReference>
<dbReference type="Pfam" id="PF02082">
    <property type="entry name" value="Rrf2"/>
    <property type="match status" value="1"/>
</dbReference>